<dbReference type="EMBL" id="FUEG01000006">
    <property type="protein sequence ID" value="SJL05188.1"/>
    <property type="molecule type" value="Genomic_DNA"/>
</dbReference>
<feature type="region of interest" description="Disordered" evidence="1">
    <location>
        <begin position="37"/>
        <end position="162"/>
    </location>
</feature>
<feature type="compositionally biased region" description="Polar residues" evidence="1">
    <location>
        <begin position="87"/>
        <end position="97"/>
    </location>
</feature>
<organism evidence="2 3">
    <name type="scientific">Armillaria ostoyae</name>
    <name type="common">Armillaria root rot fungus</name>
    <dbReference type="NCBI Taxonomy" id="47428"/>
    <lineage>
        <taxon>Eukaryota</taxon>
        <taxon>Fungi</taxon>
        <taxon>Dikarya</taxon>
        <taxon>Basidiomycota</taxon>
        <taxon>Agaricomycotina</taxon>
        <taxon>Agaricomycetes</taxon>
        <taxon>Agaricomycetidae</taxon>
        <taxon>Agaricales</taxon>
        <taxon>Marasmiineae</taxon>
        <taxon>Physalacriaceae</taxon>
        <taxon>Armillaria</taxon>
    </lineage>
</organism>
<dbReference type="STRING" id="47428.A0A284R910"/>
<sequence>MHSNIPAPTLFAFNVPRTTSTPVLESQNRYAALSVEECDDNNDNDNDIPLKGCTDASPARAETKAANPAGHEAESLSMLPLRKLGQTGANRSPSSSQRETRQMKGSDKTSPTNAIPIDTASLPRRTDGTWDKLKYTPCEALSQDEQAAPTQRSPITTVSAES</sequence>
<gene>
    <name evidence="2" type="ORF">ARMOST_08556</name>
</gene>
<accession>A0A284R910</accession>
<feature type="compositionally biased region" description="Acidic residues" evidence="1">
    <location>
        <begin position="37"/>
        <end position="46"/>
    </location>
</feature>
<evidence type="ECO:0000313" key="3">
    <source>
        <dbReference type="Proteomes" id="UP000219338"/>
    </source>
</evidence>
<keyword evidence="3" id="KW-1185">Reference proteome</keyword>
<feature type="compositionally biased region" description="Basic and acidic residues" evidence="1">
    <location>
        <begin position="124"/>
        <end position="134"/>
    </location>
</feature>
<name>A0A284R910_ARMOS</name>
<dbReference type="AlphaFoldDB" id="A0A284R910"/>
<feature type="compositionally biased region" description="Polar residues" evidence="1">
    <location>
        <begin position="143"/>
        <end position="162"/>
    </location>
</feature>
<feature type="compositionally biased region" description="Basic and acidic residues" evidence="1">
    <location>
        <begin position="98"/>
        <end position="107"/>
    </location>
</feature>
<dbReference type="Proteomes" id="UP000219338">
    <property type="component" value="Unassembled WGS sequence"/>
</dbReference>
<proteinExistence type="predicted"/>
<evidence type="ECO:0000313" key="2">
    <source>
        <dbReference type="EMBL" id="SJL05188.1"/>
    </source>
</evidence>
<evidence type="ECO:0000256" key="1">
    <source>
        <dbReference type="SAM" id="MobiDB-lite"/>
    </source>
</evidence>
<protein>
    <submittedName>
        <fullName evidence="2">Uncharacterized protein</fullName>
    </submittedName>
</protein>
<reference evidence="3" key="1">
    <citation type="journal article" date="2017" name="Nat. Ecol. Evol.">
        <title>Genome expansion and lineage-specific genetic innovations in the forest pathogenic fungi Armillaria.</title>
        <authorList>
            <person name="Sipos G."/>
            <person name="Prasanna A.N."/>
            <person name="Walter M.C."/>
            <person name="O'Connor E."/>
            <person name="Balint B."/>
            <person name="Krizsan K."/>
            <person name="Kiss B."/>
            <person name="Hess J."/>
            <person name="Varga T."/>
            <person name="Slot J."/>
            <person name="Riley R."/>
            <person name="Boka B."/>
            <person name="Rigling D."/>
            <person name="Barry K."/>
            <person name="Lee J."/>
            <person name="Mihaltcheva S."/>
            <person name="LaButti K."/>
            <person name="Lipzen A."/>
            <person name="Waldron R."/>
            <person name="Moloney N.M."/>
            <person name="Sperisen C."/>
            <person name="Kredics L."/>
            <person name="Vagvoelgyi C."/>
            <person name="Patrignani A."/>
            <person name="Fitzpatrick D."/>
            <person name="Nagy I."/>
            <person name="Doyle S."/>
            <person name="Anderson J.B."/>
            <person name="Grigoriev I.V."/>
            <person name="Gueldener U."/>
            <person name="Muensterkoetter M."/>
            <person name="Nagy L.G."/>
        </authorList>
    </citation>
    <scope>NUCLEOTIDE SEQUENCE [LARGE SCALE GENOMIC DNA]</scope>
    <source>
        <strain evidence="3">C18/9</strain>
    </source>
</reference>